<evidence type="ECO:0000313" key="2">
    <source>
        <dbReference type="EMBL" id="NKY01315.1"/>
    </source>
</evidence>
<dbReference type="GO" id="GO:0003700">
    <property type="term" value="F:DNA-binding transcription factor activity"/>
    <property type="evidence" value="ECO:0007669"/>
    <property type="project" value="InterPro"/>
</dbReference>
<dbReference type="RefSeq" id="WP_035728779.1">
    <property type="nucleotide sequence ID" value="NZ_JAAXPC010000003.1"/>
</dbReference>
<organism evidence="2 3">
    <name type="scientific">Gordonia polyisoprenivorans</name>
    <dbReference type="NCBI Taxonomy" id="84595"/>
    <lineage>
        <taxon>Bacteria</taxon>
        <taxon>Bacillati</taxon>
        <taxon>Actinomycetota</taxon>
        <taxon>Actinomycetes</taxon>
        <taxon>Mycobacteriales</taxon>
        <taxon>Gordoniaceae</taxon>
        <taxon>Gordonia</taxon>
    </lineage>
</organism>
<evidence type="ECO:0000259" key="1">
    <source>
        <dbReference type="PROSITE" id="PS50995"/>
    </source>
</evidence>
<dbReference type="InterPro" id="IPR000835">
    <property type="entry name" value="HTH_MarR-typ"/>
</dbReference>
<dbReference type="SMART" id="SM00347">
    <property type="entry name" value="HTH_MARR"/>
    <property type="match status" value="1"/>
</dbReference>
<evidence type="ECO:0000313" key="3">
    <source>
        <dbReference type="Proteomes" id="UP000563898"/>
    </source>
</evidence>
<gene>
    <name evidence="2" type="ORF">HGA05_06990</name>
</gene>
<proteinExistence type="predicted"/>
<dbReference type="Gene3D" id="1.10.10.10">
    <property type="entry name" value="Winged helix-like DNA-binding domain superfamily/Winged helix DNA-binding domain"/>
    <property type="match status" value="1"/>
</dbReference>
<comment type="caution">
    <text evidence="2">The sequence shown here is derived from an EMBL/GenBank/DDBJ whole genome shotgun (WGS) entry which is preliminary data.</text>
</comment>
<dbReference type="PANTHER" id="PTHR33164">
    <property type="entry name" value="TRANSCRIPTIONAL REGULATOR, MARR FAMILY"/>
    <property type="match status" value="1"/>
</dbReference>
<name>A0A846WHU4_9ACTN</name>
<dbReference type="PROSITE" id="PS50995">
    <property type="entry name" value="HTH_MARR_2"/>
    <property type="match status" value="1"/>
</dbReference>
<sequence>MSTPGPPMADLPFLLMRAQSAVTEHINSRIVAHGHPGLRPVHGLVFARIASAGATVNEIAAHLGVTKQSAAAIVETLEDQGYVTRGPHPTDRRARLVELTRRGRAVTRLAAQSAADVAADLERDIGHDAMATVVGALQRLGADATPRPLW</sequence>
<dbReference type="PANTHER" id="PTHR33164:SF99">
    <property type="entry name" value="MARR FAMILY REGULATORY PROTEIN"/>
    <property type="match status" value="1"/>
</dbReference>
<dbReference type="Proteomes" id="UP000563898">
    <property type="component" value="Unassembled WGS sequence"/>
</dbReference>
<dbReference type="PRINTS" id="PR00598">
    <property type="entry name" value="HTHMARR"/>
</dbReference>
<dbReference type="EMBL" id="JAAXPC010000003">
    <property type="protein sequence ID" value="NKY01315.1"/>
    <property type="molecule type" value="Genomic_DNA"/>
</dbReference>
<dbReference type="InterPro" id="IPR036388">
    <property type="entry name" value="WH-like_DNA-bd_sf"/>
</dbReference>
<protein>
    <submittedName>
        <fullName evidence="2">Winged helix-turn-helix transcriptional regulator</fullName>
    </submittedName>
</protein>
<dbReference type="GO" id="GO:0006950">
    <property type="term" value="P:response to stress"/>
    <property type="evidence" value="ECO:0007669"/>
    <property type="project" value="TreeGrafter"/>
</dbReference>
<dbReference type="Pfam" id="PF12802">
    <property type="entry name" value="MarR_2"/>
    <property type="match status" value="1"/>
</dbReference>
<reference evidence="2 3" key="1">
    <citation type="submission" date="2020-04" db="EMBL/GenBank/DDBJ databases">
        <title>MicrobeNet Type strains.</title>
        <authorList>
            <person name="Nicholson A.C."/>
        </authorList>
    </citation>
    <scope>NUCLEOTIDE SEQUENCE [LARGE SCALE GENOMIC DNA]</scope>
    <source>
        <strain evidence="2 3">ATCC BAA-14</strain>
    </source>
</reference>
<dbReference type="InterPro" id="IPR039422">
    <property type="entry name" value="MarR/SlyA-like"/>
</dbReference>
<dbReference type="InterPro" id="IPR036390">
    <property type="entry name" value="WH_DNA-bd_sf"/>
</dbReference>
<dbReference type="SUPFAM" id="SSF46785">
    <property type="entry name" value="Winged helix' DNA-binding domain"/>
    <property type="match status" value="1"/>
</dbReference>
<accession>A0A846WHU4</accession>
<dbReference type="AlphaFoldDB" id="A0A846WHU4"/>
<feature type="domain" description="HTH marR-type" evidence="1">
    <location>
        <begin position="8"/>
        <end position="142"/>
    </location>
</feature>